<dbReference type="InterPro" id="IPR031823">
    <property type="entry name" value="TatT"/>
</dbReference>
<keyword evidence="2" id="KW-1185">Reference proteome</keyword>
<dbReference type="AlphaFoldDB" id="B8J9Q3"/>
<reference evidence="1" key="1">
    <citation type="submission" date="2009-01" db="EMBL/GenBank/DDBJ databases">
        <title>Complete sequence of Anaeromyxobacter dehalogenans 2CP-1.</title>
        <authorList>
            <consortium name="US DOE Joint Genome Institute"/>
            <person name="Lucas S."/>
            <person name="Copeland A."/>
            <person name="Lapidus A."/>
            <person name="Glavina del Rio T."/>
            <person name="Dalin E."/>
            <person name="Tice H."/>
            <person name="Bruce D."/>
            <person name="Goodwin L."/>
            <person name="Pitluck S."/>
            <person name="Saunders E."/>
            <person name="Brettin T."/>
            <person name="Detter J.C."/>
            <person name="Han C."/>
            <person name="Larimer F."/>
            <person name="Land M."/>
            <person name="Hauser L."/>
            <person name="Kyrpides N."/>
            <person name="Ovchinnikova G."/>
            <person name="Beliaev A.S."/>
            <person name="Richardson P."/>
        </authorList>
    </citation>
    <scope>NUCLEOTIDE SEQUENCE</scope>
    <source>
        <strain evidence="1">2CP-1</strain>
    </source>
</reference>
<dbReference type="InterPro" id="IPR038537">
    <property type="entry name" value="TatT_sf"/>
</dbReference>
<dbReference type="HOGENOM" id="CLU_074357_0_0_7"/>
<accession>B8J9Q3</accession>
<dbReference type="EMBL" id="CP001359">
    <property type="protein sequence ID" value="ACL67441.1"/>
    <property type="molecule type" value="Genomic_DNA"/>
</dbReference>
<evidence type="ECO:0000313" key="1">
    <source>
        <dbReference type="EMBL" id="ACL67441.1"/>
    </source>
</evidence>
<proteinExistence type="predicted"/>
<dbReference type="KEGG" id="acp:A2cp1_4123"/>
<name>B8J9Q3_ANAD2</name>
<organism evidence="1 2">
    <name type="scientific">Anaeromyxobacter dehalogenans (strain ATCC BAA-258 / DSM 21875 / 2CP-1)</name>
    <dbReference type="NCBI Taxonomy" id="455488"/>
    <lineage>
        <taxon>Bacteria</taxon>
        <taxon>Pseudomonadati</taxon>
        <taxon>Myxococcota</taxon>
        <taxon>Myxococcia</taxon>
        <taxon>Myxococcales</taxon>
        <taxon>Cystobacterineae</taxon>
        <taxon>Anaeromyxobacteraceae</taxon>
        <taxon>Anaeromyxobacter</taxon>
    </lineage>
</organism>
<gene>
    <name evidence="1" type="ordered locus">A2cp1_4123</name>
</gene>
<protein>
    <submittedName>
        <fullName evidence="1">Uncharacterized protein</fullName>
    </submittedName>
</protein>
<sequence length="319" mass="34966">MSTHAYHDPSADGPSRVNRTHVALILAVTLPPLAGCKSAALSFAADAIAQSGTSYASDDDPELVRDAVPFGLKTMEGILEENPRHVGLLTALTSSFTQYGYAFVQADAEQADLDGRIDAARAGRARAKKLFLRAREYGLRGLEVRHEKLSRRLRDGRDVAGALRRAEKKDVPLLYWTASAWTLAIVNGKGDMQLVAELPVAIAMMERALELDERWGEGAIHEFFVSYDATRSAAQGGGAGRARAHLDRALALSMNKKLGPLVSWAEGVLVQQQDRAEFTRVLEEVVRADPDAEPRYRLANILAQRRARALLDHVDDLFL</sequence>
<evidence type="ECO:0000313" key="2">
    <source>
        <dbReference type="Proteomes" id="UP000007089"/>
    </source>
</evidence>
<dbReference type="Pfam" id="PF16811">
    <property type="entry name" value="TAtT"/>
    <property type="match status" value="1"/>
</dbReference>
<dbReference type="Gene3D" id="1.25.40.920">
    <property type="entry name" value="TRAP transporter T-component"/>
    <property type="match status" value="1"/>
</dbReference>
<dbReference type="Proteomes" id="UP000007089">
    <property type="component" value="Chromosome"/>
</dbReference>